<feature type="compositionally biased region" description="Low complexity" evidence="1">
    <location>
        <begin position="184"/>
        <end position="201"/>
    </location>
</feature>
<proteinExistence type="predicted"/>
<keyword evidence="3" id="KW-1185">Reference proteome</keyword>
<dbReference type="AlphaFoldDB" id="A0A919NXD2"/>
<dbReference type="EMBL" id="BOMY01000050">
    <property type="protein sequence ID" value="GIF25107.1"/>
    <property type="molecule type" value="Genomic_DNA"/>
</dbReference>
<feature type="region of interest" description="Disordered" evidence="1">
    <location>
        <begin position="184"/>
        <end position="245"/>
    </location>
</feature>
<protein>
    <submittedName>
        <fullName evidence="2">Uncharacterized protein</fullName>
    </submittedName>
</protein>
<accession>A0A919NXD2</accession>
<organism evidence="2 3">
    <name type="scientific">Paractinoplanes tereljensis</name>
    <dbReference type="NCBI Taxonomy" id="571912"/>
    <lineage>
        <taxon>Bacteria</taxon>
        <taxon>Bacillati</taxon>
        <taxon>Actinomycetota</taxon>
        <taxon>Actinomycetes</taxon>
        <taxon>Micromonosporales</taxon>
        <taxon>Micromonosporaceae</taxon>
        <taxon>Paractinoplanes</taxon>
    </lineage>
</organism>
<feature type="compositionally biased region" description="Low complexity" evidence="1">
    <location>
        <begin position="217"/>
        <end position="245"/>
    </location>
</feature>
<reference evidence="2" key="1">
    <citation type="submission" date="2021-01" db="EMBL/GenBank/DDBJ databases">
        <title>Whole genome shotgun sequence of Actinoplanes tereljensis NBRC 105297.</title>
        <authorList>
            <person name="Komaki H."/>
            <person name="Tamura T."/>
        </authorList>
    </citation>
    <scope>NUCLEOTIDE SEQUENCE</scope>
    <source>
        <strain evidence="2">NBRC 105297</strain>
    </source>
</reference>
<gene>
    <name evidence="2" type="ORF">Ate02nite_78370</name>
</gene>
<sequence length="245" mass="26443">MSDLSRADFPLRSSTQEDLMKKTMVRMIAAVALAGAAGSVAITLATAGSASAAGRGPQPVSNRLTTVKANTPSWVNIFWRTDRPVCDVQVSVDGGREVAVAYPGMRRTTTFTSGDSLRPGRTAVTPIRVTPMRRDSGVSVLRATVSYTNCDRKSRTQFTRSTLALPVIRTGRPIGQQFPGQQFPGQQFPGQQHQIPGQQHQAPVQHIPGQQHQAPVQHLPNQQHQQHQAPIAPVAPADAVAPVRR</sequence>
<dbReference type="Proteomes" id="UP000623608">
    <property type="component" value="Unassembled WGS sequence"/>
</dbReference>
<name>A0A919NXD2_9ACTN</name>
<evidence type="ECO:0000256" key="1">
    <source>
        <dbReference type="SAM" id="MobiDB-lite"/>
    </source>
</evidence>
<evidence type="ECO:0000313" key="2">
    <source>
        <dbReference type="EMBL" id="GIF25107.1"/>
    </source>
</evidence>
<evidence type="ECO:0000313" key="3">
    <source>
        <dbReference type="Proteomes" id="UP000623608"/>
    </source>
</evidence>
<comment type="caution">
    <text evidence="2">The sequence shown here is derived from an EMBL/GenBank/DDBJ whole genome shotgun (WGS) entry which is preliminary data.</text>
</comment>